<protein>
    <submittedName>
        <fullName evidence="2">Putative secreted protein</fullName>
    </submittedName>
</protein>
<dbReference type="AlphaFoldDB" id="A0A6B0UBY1"/>
<sequence>MMIPFMFLMTLHLVPVYSATFVGKLHMLGTSRLSRHSLYLHVVHLEFSVVRLVTTSFPTCFSSGCITQQVCTCQNASQLQAPCGGSPFCKHS</sequence>
<evidence type="ECO:0000313" key="2">
    <source>
        <dbReference type="EMBL" id="MXU86687.1"/>
    </source>
</evidence>
<organism evidence="2">
    <name type="scientific">Ixodes ricinus</name>
    <name type="common">Common tick</name>
    <name type="synonym">Acarus ricinus</name>
    <dbReference type="NCBI Taxonomy" id="34613"/>
    <lineage>
        <taxon>Eukaryota</taxon>
        <taxon>Metazoa</taxon>
        <taxon>Ecdysozoa</taxon>
        <taxon>Arthropoda</taxon>
        <taxon>Chelicerata</taxon>
        <taxon>Arachnida</taxon>
        <taxon>Acari</taxon>
        <taxon>Parasitiformes</taxon>
        <taxon>Ixodida</taxon>
        <taxon>Ixodoidea</taxon>
        <taxon>Ixodidae</taxon>
        <taxon>Ixodinae</taxon>
        <taxon>Ixodes</taxon>
    </lineage>
</organism>
<dbReference type="EMBL" id="GIFC01004604">
    <property type="protein sequence ID" value="MXU86687.1"/>
    <property type="molecule type" value="Transcribed_RNA"/>
</dbReference>
<keyword evidence="1" id="KW-0732">Signal</keyword>
<accession>A0A6B0UBY1</accession>
<evidence type="ECO:0000256" key="1">
    <source>
        <dbReference type="SAM" id="SignalP"/>
    </source>
</evidence>
<proteinExistence type="predicted"/>
<feature type="chain" id="PRO_5025488005" evidence="1">
    <location>
        <begin position="19"/>
        <end position="92"/>
    </location>
</feature>
<reference evidence="2" key="1">
    <citation type="submission" date="2019-12" db="EMBL/GenBank/DDBJ databases">
        <title>An insight into the sialome of adult female Ixodes ricinus ticks feeding for 6 days.</title>
        <authorList>
            <person name="Perner J."/>
            <person name="Ribeiro J.M.C."/>
        </authorList>
    </citation>
    <scope>NUCLEOTIDE SEQUENCE</scope>
    <source>
        <strain evidence="2">Semi-engorged</strain>
        <tissue evidence="2">Salivary glands</tissue>
    </source>
</reference>
<name>A0A6B0UBY1_IXORI</name>
<feature type="signal peptide" evidence="1">
    <location>
        <begin position="1"/>
        <end position="18"/>
    </location>
</feature>